<organism evidence="1 2">
    <name type="scientific">Podospora pseudocomata</name>
    <dbReference type="NCBI Taxonomy" id="2093779"/>
    <lineage>
        <taxon>Eukaryota</taxon>
        <taxon>Fungi</taxon>
        <taxon>Dikarya</taxon>
        <taxon>Ascomycota</taxon>
        <taxon>Pezizomycotina</taxon>
        <taxon>Sordariomycetes</taxon>
        <taxon>Sordariomycetidae</taxon>
        <taxon>Sordariales</taxon>
        <taxon>Podosporaceae</taxon>
        <taxon>Podospora</taxon>
    </lineage>
</organism>
<dbReference type="GeneID" id="87903995"/>
<evidence type="ECO:0000313" key="1">
    <source>
        <dbReference type="EMBL" id="KAK4652220.1"/>
    </source>
</evidence>
<dbReference type="EMBL" id="JAFFHA010000008">
    <property type="protein sequence ID" value="KAK4652220.1"/>
    <property type="molecule type" value="Genomic_DNA"/>
</dbReference>
<evidence type="ECO:0000313" key="2">
    <source>
        <dbReference type="Proteomes" id="UP001323405"/>
    </source>
</evidence>
<protein>
    <submittedName>
        <fullName evidence="1">Uncharacterized protein</fullName>
    </submittedName>
</protein>
<reference evidence="1 2" key="1">
    <citation type="journal article" date="2023" name="bioRxiv">
        <title>High-quality genome assemblies of four members of thePodospora anserinaspecies complex.</title>
        <authorList>
            <person name="Ament-Velasquez S.L."/>
            <person name="Vogan A.A."/>
            <person name="Wallerman O."/>
            <person name="Hartmann F."/>
            <person name="Gautier V."/>
            <person name="Silar P."/>
            <person name="Giraud T."/>
            <person name="Johannesson H."/>
        </authorList>
    </citation>
    <scope>NUCLEOTIDE SEQUENCE [LARGE SCALE GENOMIC DNA]</scope>
    <source>
        <strain evidence="1 2">CBS 415.72m</strain>
    </source>
</reference>
<proteinExistence type="predicted"/>
<comment type="caution">
    <text evidence="1">The sequence shown here is derived from an EMBL/GenBank/DDBJ whole genome shotgun (WGS) entry which is preliminary data.</text>
</comment>
<dbReference type="RefSeq" id="XP_062741195.1">
    <property type="nucleotide sequence ID" value="XM_062884201.1"/>
</dbReference>
<dbReference type="Proteomes" id="UP001323405">
    <property type="component" value="Unassembled WGS sequence"/>
</dbReference>
<gene>
    <name evidence="1" type="ORF">QC762_0100770</name>
</gene>
<accession>A0ABR0G8X9</accession>
<name>A0ABR0G8X9_9PEZI</name>
<keyword evidence="2" id="KW-1185">Reference proteome</keyword>
<sequence>MRYTGSPCQGTYYWRDPDNRKHYKLNTSVLPNHVDYAEGDNIPRTLYQVHYKKPLAPRNDRPNNTIQVISS</sequence>